<feature type="compositionally biased region" description="Low complexity" evidence="1">
    <location>
        <begin position="757"/>
        <end position="790"/>
    </location>
</feature>
<comment type="caution">
    <text evidence="3">The sequence shown here is derived from an EMBL/GenBank/DDBJ whole genome shotgun (WGS) entry which is preliminary data.</text>
</comment>
<reference evidence="3" key="1">
    <citation type="submission" date="2021-10" db="EMBL/GenBank/DDBJ databases">
        <title>De novo Genome Assembly of Clathrus columnatus (Basidiomycota, Fungi) Using Illumina and Nanopore Sequence Data.</title>
        <authorList>
            <person name="Ogiso-Tanaka E."/>
            <person name="Itagaki H."/>
            <person name="Hosoya T."/>
            <person name="Hosaka K."/>
        </authorList>
    </citation>
    <scope>NUCLEOTIDE SEQUENCE</scope>
    <source>
        <strain evidence="3">MO-923</strain>
    </source>
</reference>
<dbReference type="Proteomes" id="UP001050691">
    <property type="component" value="Unassembled WGS sequence"/>
</dbReference>
<dbReference type="Gene3D" id="1.10.8.270">
    <property type="entry name" value="putative rabgap domain of human tbc1 domain family member 14 like domains"/>
    <property type="match status" value="1"/>
</dbReference>
<proteinExistence type="predicted"/>
<sequence>MSISLNNSSIPVDSHPLLPEDLETTVGRPPRRRARTRGQDASDRPIASLLSAQKVDSNEELNTSSRNTYSSDHRRRANIDWDGSVRGFSKHKDKKNILPANGPRTIHASSVSVAGRSSALSLVWDQPTVPLFIVGSSKGAPVIDEHVSSSRPGTPLQRPLLTVTSPGGSDGQARTLHGLPARAASHVLSTHFHLLNDPDIQTAVSELSVLAEEEDVNVTHPYHSALRILSDAVGKLTKARLELEKDRQRLLEKQANIRHAVLYERHDDISSLRETILSILDEQIQLDDIADTEDRKADSEAEGSLFQETRSHDRASLQDSLNAALSEDFPTLLDSSHRTLSRSPSITGLVEQSIQGGLDNKSTSQPINLFQPMPQTNTDVTSLLDHSLRSSIPHTQSSPMSLRTEKRSPKTRTSSISSTHSTGLGDWMGWFGKGAHAKSHSKQFKADGPNTEDRNVSEEPSLEPAVQEEVPVVREATTPKPIETDADKTLTVTPKTFKENSRPTMRFASGMLSAFRLGSSSPQPQPSNSPSAATPHPKKGHQRRASLGLNISSISPSVLSSPVLGAFTLPSAPANPVTVSPNVIGTTTTPYKDDDTKTLAKDSITSNAPSILENDTESVLSSNRSPERPPDDSTRVQGSSLRALCNAIRVMTTEPSSILVADDVSDLIKTLAWELVIHVREKGITFREPPKSKPRSKSISAEQLPETDVDQAGRTTLKGRTNKNTISSGANGSRAEKPRRAGLGNLANPLLISFGTSSKPKSSSVTKEDTTTTTTVSQSVVGGSSSGTNVGSGPLSVALESIIPATAKPPTQYLARTYTSLVSPDFKPPSSFGAFISDRFATRQDTEGKEPITDRYGFVYEVTSYDVLLLDRALRANNCAPGCLTGVKVADREETNDWVQEVNVGLEVVRGNCSCIDGVSQADQKLIGSEPGEVGDSASKIVKANKPKKLLSLSSPLKFTSLELLPASENNTLVPSHACSNTVHTLVARMTEAHDKKQTKLKSVWDTYLKAKRESKPVRASVINTARMSSSNGGLAAILGSGSHGEQDVEELRQSEGLVGFAQMGLSSNPNDRKEFGRLVQGGVPLVYRAKLWLECSGALEMAEPGAFRDLLAEADREGGIAVIEIDKDVGRTMPLNVFFGGDGVGVDKLRRVLRAYSRRNPHVGYCQGMNLVASTLLLVHADEEDAFWNLAAIIERLLPEDFFSPSLLISRACPLVLLDYIHDLMPTLFQHFMDLEVDLPAICFSWFLSLFTDCLPVETLFRVWDVFLVDGLDVFFRIALSILRLNESELLQANSVPALYVALESLPTRMWEVDKLLRQEIELRSYVVNADIIKKRDGRVKELLALSTYKQ</sequence>
<feature type="region of interest" description="Disordered" evidence="1">
    <location>
        <begin position="356"/>
        <end position="420"/>
    </location>
</feature>
<dbReference type="Pfam" id="PF00566">
    <property type="entry name" value="RabGAP-TBC"/>
    <property type="match status" value="1"/>
</dbReference>
<feature type="compositionally biased region" description="Polar residues" evidence="1">
    <location>
        <begin position="718"/>
        <end position="731"/>
    </location>
</feature>
<evidence type="ECO:0000313" key="3">
    <source>
        <dbReference type="EMBL" id="GJJ13764.1"/>
    </source>
</evidence>
<dbReference type="EMBL" id="BPWL01000009">
    <property type="protein sequence ID" value="GJJ13764.1"/>
    <property type="molecule type" value="Genomic_DNA"/>
</dbReference>
<feature type="region of interest" description="Disordered" evidence="1">
    <location>
        <begin position="570"/>
        <end position="638"/>
    </location>
</feature>
<evidence type="ECO:0000256" key="1">
    <source>
        <dbReference type="SAM" id="MobiDB-lite"/>
    </source>
</evidence>
<evidence type="ECO:0000259" key="2">
    <source>
        <dbReference type="PROSITE" id="PS50086"/>
    </source>
</evidence>
<feature type="region of interest" description="Disordered" evidence="1">
    <location>
        <begin position="291"/>
        <end position="313"/>
    </location>
</feature>
<accession>A0AAV5AM23</accession>
<dbReference type="PROSITE" id="PS50086">
    <property type="entry name" value="TBC_RABGAP"/>
    <property type="match status" value="1"/>
</dbReference>
<feature type="region of interest" description="Disordered" evidence="1">
    <location>
        <begin position="754"/>
        <end position="790"/>
    </location>
</feature>
<dbReference type="InterPro" id="IPR035969">
    <property type="entry name" value="Rab-GAP_TBC_sf"/>
</dbReference>
<gene>
    <name evidence="3" type="ORF">Clacol_008020</name>
</gene>
<feature type="compositionally biased region" description="Basic and acidic residues" evidence="1">
    <location>
        <begin position="591"/>
        <end position="600"/>
    </location>
</feature>
<dbReference type="PANTHER" id="PTHR47219">
    <property type="entry name" value="RAB GTPASE-ACTIVATING PROTEIN 1-LIKE"/>
    <property type="match status" value="1"/>
</dbReference>
<feature type="compositionally biased region" description="Low complexity" evidence="1">
    <location>
        <begin position="519"/>
        <end position="531"/>
    </location>
</feature>
<organism evidence="3 4">
    <name type="scientific">Clathrus columnatus</name>
    <dbReference type="NCBI Taxonomy" id="1419009"/>
    <lineage>
        <taxon>Eukaryota</taxon>
        <taxon>Fungi</taxon>
        <taxon>Dikarya</taxon>
        <taxon>Basidiomycota</taxon>
        <taxon>Agaricomycotina</taxon>
        <taxon>Agaricomycetes</taxon>
        <taxon>Phallomycetidae</taxon>
        <taxon>Phallales</taxon>
        <taxon>Clathraceae</taxon>
        <taxon>Clathrus</taxon>
    </lineage>
</organism>
<feature type="domain" description="Rab-GAP TBC" evidence="2">
    <location>
        <begin position="1083"/>
        <end position="1272"/>
    </location>
</feature>
<dbReference type="SUPFAM" id="SSF47923">
    <property type="entry name" value="Ypt/Rab-GAP domain of gyp1p"/>
    <property type="match status" value="2"/>
</dbReference>
<feature type="compositionally biased region" description="Polar residues" evidence="1">
    <location>
        <begin position="1"/>
        <end position="11"/>
    </location>
</feature>
<dbReference type="FunFam" id="1.10.8.270:FF:000026">
    <property type="entry name" value="TBC (Tre-2/Bub2/Cdc16) domain family"/>
    <property type="match status" value="1"/>
</dbReference>
<feature type="region of interest" description="Disordered" evidence="1">
    <location>
        <begin position="438"/>
        <end position="544"/>
    </location>
</feature>
<dbReference type="Gene3D" id="1.10.472.80">
    <property type="entry name" value="Ypt/Rab-GAP domain of gyp1p, domain 3"/>
    <property type="match status" value="1"/>
</dbReference>
<feature type="region of interest" description="Disordered" evidence="1">
    <location>
        <begin position="687"/>
        <end position="742"/>
    </location>
</feature>
<name>A0AAV5AM23_9AGAM</name>
<dbReference type="GO" id="GO:0005096">
    <property type="term" value="F:GTPase activator activity"/>
    <property type="evidence" value="ECO:0007669"/>
    <property type="project" value="TreeGrafter"/>
</dbReference>
<dbReference type="SMART" id="SM00164">
    <property type="entry name" value="TBC"/>
    <property type="match status" value="1"/>
</dbReference>
<feature type="compositionally biased region" description="Basic and acidic residues" evidence="1">
    <location>
        <begin position="625"/>
        <end position="634"/>
    </location>
</feature>
<feature type="compositionally biased region" description="Low complexity" evidence="1">
    <location>
        <begin position="411"/>
        <end position="420"/>
    </location>
</feature>
<dbReference type="InterPro" id="IPR050302">
    <property type="entry name" value="Rab_GAP_TBC_domain"/>
</dbReference>
<dbReference type="InterPro" id="IPR000195">
    <property type="entry name" value="Rab-GAP-TBC_dom"/>
</dbReference>
<feature type="compositionally biased region" description="Polar residues" evidence="1">
    <location>
        <begin position="389"/>
        <end position="401"/>
    </location>
</feature>
<dbReference type="GO" id="GO:0031267">
    <property type="term" value="F:small GTPase binding"/>
    <property type="evidence" value="ECO:0007669"/>
    <property type="project" value="TreeGrafter"/>
</dbReference>
<dbReference type="PANTHER" id="PTHR47219:SF20">
    <property type="entry name" value="TBC1 DOMAIN FAMILY MEMBER 2B"/>
    <property type="match status" value="1"/>
</dbReference>
<feature type="region of interest" description="Disordered" evidence="1">
    <location>
        <begin position="1"/>
        <end position="46"/>
    </location>
</feature>
<keyword evidence="4" id="KW-1185">Reference proteome</keyword>
<protein>
    <recommendedName>
        <fullName evidence="2">Rab-GAP TBC domain-containing protein</fullName>
    </recommendedName>
</protein>
<evidence type="ECO:0000313" key="4">
    <source>
        <dbReference type="Proteomes" id="UP001050691"/>
    </source>
</evidence>
<feature type="compositionally biased region" description="Polar residues" evidence="1">
    <location>
        <begin position="356"/>
        <end position="381"/>
    </location>
</feature>